<comment type="caution">
    <text evidence="1">The sequence shown here is derived from an EMBL/GenBank/DDBJ whole genome shotgun (WGS) entry which is preliminary data.</text>
</comment>
<sequence>MVEVALQLASYRVVAQLLLLASYSRCRAAAAARILFALSRSCCCSHPIRVVAQLLLLASYLADWLQRCTACSCWFGNLSCDWFR</sequence>
<evidence type="ECO:0008006" key="3">
    <source>
        <dbReference type="Google" id="ProtNLM"/>
    </source>
</evidence>
<accession>A0ABW0VZS6</accession>
<keyword evidence="2" id="KW-1185">Reference proteome</keyword>
<evidence type="ECO:0000313" key="2">
    <source>
        <dbReference type="Proteomes" id="UP001596047"/>
    </source>
</evidence>
<name>A0ABW0VZS6_9BACL</name>
<dbReference type="Proteomes" id="UP001596047">
    <property type="component" value="Unassembled WGS sequence"/>
</dbReference>
<protein>
    <recommendedName>
        <fullName evidence="3">Secreted protein</fullName>
    </recommendedName>
</protein>
<dbReference type="EMBL" id="JBHSOW010000072">
    <property type="protein sequence ID" value="MFC5651381.1"/>
    <property type="molecule type" value="Genomic_DNA"/>
</dbReference>
<reference evidence="2" key="1">
    <citation type="journal article" date="2019" name="Int. J. Syst. Evol. Microbiol.">
        <title>The Global Catalogue of Microorganisms (GCM) 10K type strain sequencing project: providing services to taxonomists for standard genome sequencing and annotation.</title>
        <authorList>
            <consortium name="The Broad Institute Genomics Platform"/>
            <consortium name="The Broad Institute Genome Sequencing Center for Infectious Disease"/>
            <person name="Wu L."/>
            <person name="Ma J."/>
        </authorList>
    </citation>
    <scope>NUCLEOTIDE SEQUENCE [LARGE SCALE GENOMIC DNA]</scope>
    <source>
        <strain evidence="2">CGMCC 1.3240</strain>
    </source>
</reference>
<dbReference type="RefSeq" id="WP_379189994.1">
    <property type="nucleotide sequence ID" value="NZ_JBHSOW010000072.1"/>
</dbReference>
<evidence type="ECO:0000313" key="1">
    <source>
        <dbReference type="EMBL" id="MFC5651381.1"/>
    </source>
</evidence>
<proteinExistence type="predicted"/>
<gene>
    <name evidence="1" type="ORF">ACFPYJ_20150</name>
</gene>
<organism evidence="1 2">
    <name type="scientific">Paenibacillus solisilvae</name>
    <dbReference type="NCBI Taxonomy" id="2486751"/>
    <lineage>
        <taxon>Bacteria</taxon>
        <taxon>Bacillati</taxon>
        <taxon>Bacillota</taxon>
        <taxon>Bacilli</taxon>
        <taxon>Bacillales</taxon>
        <taxon>Paenibacillaceae</taxon>
        <taxon>Paenibacillus</taxon>
    </lineage>
</organism>